<dbReference type="PRINTS" id="PR00038">
    <property type="entry name" value="HTHLUXR"/>
</dbReference>
<dbReference type="PANTHER" id="PTHR43214">
    <property type="entry name" value="TWO-COMPONENT RESPONSE REGULATOR"/>
    <property type="match status" value="1"/>
</dbReference>
<dbReference type="SUPFAM" id="SSF52172">
    <property type="entry name" value="CheY-like"/>
    <property type="match status" value="1"/>
</dbReference>
<feature type="domain" description="HTH luxR-type" evidence="5">
    <location>
        <begin position="158"/>
        <end position="223"/>
    </location>
</feature>
<reference evidence="8" key="1">
    <citation type="journal article" date="2019" name="Int. J. Syst. Evol. Microbiol.">
        <title>The Global Catalogue of Microorganisms (GCM) 10K type strain sequencing project: providing services to taxonomists for standard genome sequencing and annotation.</title>
        <authorList>
            <consortium name="The Broad Institute Genomics Platform"/>
            <consortium name="The Broad Institute Genome Sequencing Center for Infectious Disease"/>
            <person name="Wu L."/>
            <person name="Ma J."/>
        </authorList>
    </citation>
    <scope>NUCLEOTIDE SEQUENCE [LARGE SCALE GENOMIC DNA]</scope>
    <source>
        <strain evidence="8">CGMCC 4.7020</strain>
    </source>
</reference>
<proteinExistence type="predicted"/>
<evidence type="ECO:0000259" key="5">
    <source>
        <dbReference type="PROSITE" id="PS50043"/>
    </source>
</evidence>
<feature type="domain" description="Response regulatory" evidence="6">
    <location>
        <begin position="15"/>
        <end position="131"/>
    </location>
</feature>
<evidence type="ECO:0000313" key="8">
    <source>
        <dbReference type="Proteomes" id="UP001597058"/>
    </source>
</evidence>
<keyword evidence="1" id="KW-0805">Transcription regulation</keyword>
<feature type="modified residue" description="4-aspartylphosphate" evidence="4">
    <location>
        <position position="66"/>
    </location>
</feature>
<dbReference type="RefSeq" id="WP_381236360.1">
    <property type="nucleotide sequence ID" value="NZ_JBHSKH010000028.1"/>
</dbReference>
<dbReference type="Proteomes" id="UP001597058">
    <property type="component" value="Unassembled WGS sequence"/>
</dbReference>
<dbReference type="CDD" id="cd06170">
    <property type="entry name" value="LuxR_C_like"/>
    <property type="match status" value="1"/>
</dbReference>
<protein>
    <submittedName>
        <fullName evidence="7">LuxR C-terminal-related transcriptional regulator</fullName>
    </submittedName>
</protein>
<keyword evidence="8" id="KW-1185">Reference proteome</keyword>
<organism evidence="7 8">
    <name type="scientific">Streptomyces kaempferi</name>
    <dbReference type="NCBI Taxonomy" id="333725"/>
    <lineage>
        <taxon>Bacteria</taxon>
        <taxon>Bacillati</taxon>
        <taxon>Actinomycetota</taxon>
        <taxon>Actinomycetes</taxon>
        <taxon>Kitasatosporales</taxon>
        <taxon>Streptomycetaceae</taxon>
        <taxon>Streptomyces</taxon>
    </lineage>
</organism>
<evidence type="ECO:0000256" key="3">
    <source>
        <dbReference type="ARBA" id="ARBA00023163"/>
    </source>
</evidence>
<comment type="caution">
    <text evidence="7">The sequence shown here is derived from an EMBL/GenBank/DDBJ whole genome shotgun (WGS) entry which is preliminary data.</text>
</comment>
<dbReference type="PROSITE" id="PS50110">
    <property type="entry name" value="RESPONSE_REGULATORY"/>
    <property type="match status" value="1"/>
</dbReference>
<dbReference type="Pfam" id="PF00072">
    <property type="entry name" value="Response_reg"/>
    <property type="match status" value="1"/>
</dbReference>
<evidence type="ECO:0000256" key="4">
    <source>
        <dbReference type="PROSITE-ProRule" id="PRU00169"/>
    </source>
</evidence>
<keyword evidence="4" id="KW-0597">Phosphoprotein</keyword>
<accession>A0ABW3XPY3</accession>
<dbReference type="InterPro" id="IPR016032">
    <property type="entry name" value="Sig_transdc_resp-reg_C-effctor"/>
</dbReference>
<dbReference type="SUPFAM" id="SSF46894">
    <property type="entry name" value="C-terminal effector domain of the bipartite response regulators"/>
    <property type="match status" value="1"/>
</dbReference>
<dbReference type="InterPro" id="IPR039420">
    <property type="entry name" value="WalR-like"/>
</dbReference>
<dbReference type="SMART" id="SM00421">
    <property type="entry name" value="HTH_LUXR"/>
    <property type="match status" value="1"/>
</dbReference>
<dbReference type="PANTHER" id="PTHR43214:SF24">
    <property type="entry name" value="TRANSCRIPTIONAL REGULATORY PROTEIN NARL-RELATED"/>
    <property type="match status" value="1"/>
</dbReference>
<dbReference type="EMBL" id="JBHTMM010000063">
    <property type="protein sequence ID" value="MFD1310916.1"/>
    <property type="molecule type" value="Genomic_DNA"/>
</dbReference>
<dbReference type="InterPro" id="IPR000792">
    <property type="entry name" value="Tscrpt_reg_LuxR_C"/>
</dbReference>
<evidence type="ECO:0000259" key="6">
    <source>
        <dbReference type="PROSITE" id="PS50110"/>
    </source>
</evidence>
<dbReference type="InterPro" id="IPR001789">
    <property type="entry name" value="Sig_transdc_resp-reg_receiver"/>
</dbReference>
<gene>
    <name evidence="7" type="ORF">ACFQ5X_34435</name>
</gene>
<name>A0ABW3XPY3_9ACTN</name>
<dbReference type="Gene3D" id="3.40.50.2300">
    <property type="match status" value="1"/>
</dbReference>
<dbReference type="PROSITE" id="PS00622">
    <property type="entry name" value="HTH_LUXR_1"/>
    <property type="match status" value="1"/>
</dbReference>
<evidence type="ECO:0000256" key="2">
    <source>
        <dbReference type="ARBA" id="ARBA00023125"/>
    </source>
</evidence>
<evidence type="ECO:0000256" key="1">
    <source>
        <dbReference type="ARBA" id="ARBA00023015"/>
    </source>
</evidence>
<keyword evidence="2" id="KW-0238">DNA-binding</keyword>
<evidence type="ECO:0000313" key="7">
    <source>
        <dbReference type="EMBL" id="MFD1310916.1"/>
    </source>
</evidence>
<dbReference type="InterPro" id="IPR011006">
    <property type="entry name" value="CheY-like_superfamily"/>
</dbReference>
<keyword evidence="3" id="KW-0804">Transcription</keyword>
<sequence>MSQMAATDPRTRPIRIAVLARRPLLVTALRALLGAEAELEAVGVADSRPQLLRLLDEQEPRVVLIDDSDPGWETGDILRAVAERADGVAVVVLVDQCVDETALEYLRAGADGFVPLDAALSEIATAIRAVSDGYAVLPPPLTRRLVDLLVRRGPAQVVVPQVSTLTSREREIFDLIAAGMSNSEVAQALVLSEKTVKFHVSNLLRKLGVRSRAQAIVRAWDRGVLAGPGSGGF</sequence>
<dbReference type="Pfam" id="PF00196">
    <property type="entry name" value="GerE"/>
    <property type="match status" value="1"/>
</dbReference>
<dbReference type="PROSITE" id="PS50043">
    <property type="entry name" value="HTH_LUXR_2"/>
    <property type="match status" value="1"/>
</dbReference>